<dbReference type="Proteomes" id="UP001497516">
    <property type="component" value="Chromosome 7"/>
</dbReference>
<evidence type="ECO:0008006" key="4">
    <source>
        <dbReference type="Google" id="ProtNLM"/>
    </source>
</evidence>
<feature type="compositionally biased region" description="Basic and acidic residues" evidence="1">
    <location>
        <begin position="72"/>
        <end position="89"/>
    </location>
</feature>
<feature type="region of interest" description="Disordered" evidence="1">
    <location>
        <begin position="67"/>
        <end position="105"/>
    </location>
</feature>
<evidence type="ECO:0000256" key="1">
    <source>
        <dbReference type="SAM" id="MobiDB-lite"/>
    </source>
</evidence>
<dbReference type="AlphaFoldDB" id="A0AAV2FMM7"/>
<organism evidence="2 3">
    <name type="scientific">Linum trigynum</name>
    <dbReference type="NCBI Taxonomy" id="586398"/>
    <lineage>
        <taxon>Eukaryota</taxon>
        <taxon>Viridiplantae</taxon>
        <taxon>Streptophyta</taxon>
        <taxon>Embryophyta</taxon>
        <taxon>Tracheophyta</taxon>
        <taxon>Spermatophyta</taxon>
        <taxon>Magnoliopsida</taxon>
        <taxon>eudicotyledons</taxon>
        <taxon>Gunneridae</taxon>
        <taxon>Pentapetalae</taxon>
        <taxon>rosids</taxon>
        <taxon>fabids</taxon>
        <taxon>Malpighiales</taxon>
        <taxon>Linaceae</taxon>
        <taxon>Linum</taxon>
    </lineage>
</organism>
<reference evidence="2 3" key="1">
    <citation type="submission" date="2024-04" db="EMBL/GenBank/DDBJ databases">
        <authorList>
            <person name="Fracassetti M."/>
        </authorList>
    </citation>
    <scope>NUCLEOTIDE SEQUENCE [LARGE SCALE GENOMIC DNA]</scope>
</reference>
<dbReference type="EMBL" id="OZ034820">
    <property type="protein sequence ID" value="CAL1399576.1"/>
    <property type="molecule type" value="Genomic_DNA"/>
</dbReference>
<gene>
    <name evidence="2" type="ORF">LTRI10_LOCUS39752</name>
</gene>
<proteinExistence type="predicted"/>
<protein>
    <recommendedName>
        <fullName evidence="4">Gag-pol polyprotein</fullName>
    </recommendedName>
</protein>
<accession>A0AAV2FMM7</accession>
<evidence type="ECO:0000313" key="2">
    <source>
        <dbReference type="EMBL" id="CAL1399576.1"/>
    </source>
</evidence>
<name>A0AAV2FMM7_9ROSI</name>
<sequence length="210" mass="23875">MRGRANEQNLDRYWEFRRERGHHTSDCYQLKSEIQGLVDRGMLNEFVKKREDKAQRTFMAQEEKVVAPQGSVREDRTGCGKREAPREGEELPPPPPFEVEPETKPSRVRLTIEAISGTIDLRQKLEEGRRLKSVIASAHAAVRIDFNEAPEEVCRVPSVEALEIRGVAAGCEVKRMLVDTGSSMDVLFRSTFEKMQLSPNIVRLADKVLV</sequence>
<evidence type="ECO:0000313" key="3">
    <source>
        <dbReference type="Proteomes" id="UP001497516"/>
    </source>
</evidence>
<keyword evidence="3" id="KW-1185">Reference proteome</keyword>